<name>A0A0R1GPN0_9LACO</name>
<evidence type="ECO:0000313" key="2">
    <source>
        <dbReference type="Proteomes" id="UP000051461"/>
    </source>
</evidence>
<proteinExistence type="predicted"/>
<dbReference type="AlphaFoldDB" id="A0A0R1GPN0"/>
<gene>
    <name evidence="1" type="ORF">FC07_GL000579</name>
</gene>
<comment type="caution">
    <text evidence="1">The sequence shown here is derived from an EMBL/GenBank/DDBJ whole genome shotgun (WGS) entry which is preliminary data.</text>
</comment>
<keyword evidence="2" id="KW-1185">Reference proteome</keyword>
<accession>A0A0R1GPN0</accession>
<protein>
    <submittedName>
        <fullName evidence="1">Uncharacterized protein</fullName>
    </submittedName>
</protein>
<organism evidence="1 2">
    <name type="scientific">Loigolactobacillus bifermentans DSM 20003</name>
    <dbReference type="NCBI Taxonomy" id="1423726"/>
    <lineage>
        <taxon>Bacteria</taxon>
        <taxon>Bacillati</taxon>
        <taxon>Bacillota</taxon>
        <taxon>Bacilli</taxon>
        <taxon>Lactobacillales</taxon>
        <taxon>Lactobacillaceae</taxon>
        <taxon>Loigolactobacillus</taxon>
    </lineage>
</organism>
<dbReference type="OrthoDB" id="9779910at2"/>
<dbReference type="STRING" id="1423726.FC07_GL000579"/>
<dbReference type="EMBL" id="AZDA01000092">
    <property type="protein sequence ID" value="KRK34371.1"/>
    <property type="molecule type" value="Genomic_DNA"/>
</dbReference>
<evidence type="ECO:0000313" key="1">
    <source>
        <dbReference type="EMBL" id="KRK34371.1"/>
    </source>
</evidence>
<dbReference type="RefSeq" id="WP_057905010.1">
    <property type="nucleotide sequence ID" value="NZ_AZDA01000092.1"/>
</dbReference>
<dbReference type="Proteomes" id="UP000051461">
    <property type="component" value="Unassembled WGS sequence"/>
</dbReference>
<sequence length="150" mass="16418">MADLITKGMPDWQKPINDFAAKNAIVVSPWSTTGITYTNGFGPDSDTANALHYRTVDQGSQRTIQFAGWIKNPALVKSQKITFASIPVSLFKGYTGLIQQYERYAQAWSDLQVAVGIDPATGEFSFQNRATRDTGAFGAGGLEINYSVTW</sequence>
<reference evidence="1 2" key="1">
    <citation type="journal article" date="2015" name="Genome Announc.">
        <title>Expanding the biotechnology potential of lactobacilli through comparative genomics of 213 strains and associated genera.</title>
        <authorList>
            <person name="Sun Z."/>
            <person name="Harris H.M."/>
            <person name="McCann A."/>
            <person name="Guo C."/>
            <person name="Argimon S."/>
            <person name="Zhang W."/>
            <person name="Yang X."/>
            <person name="Jeffery I.B."/>
            <person name="Cooney J.C."/>
            <person name="Kagawa T.F."/>
            <person name="Liu W."/>
            <person name="Song Y."/>
            <person name="Salvetti E."/>
            <person name="Wrobel A."/>
            <person name="Rasinkangas P."/>
            <person name="Parkhill J."/>
            <person name="Rea M.C."/>
            <person name="O'Sullivan O."/>
            <person name="Ritari J."/>
            <person name="Douillard F.P."/>
            <person name="Paul Ross R."/>
            <person name="Yang R."/>
            <person name="Briner A.E."/>
            <person name="Felis G.E."/>
            <person name="de Vos W.M."/>
            <person name="Barrangou R."/>
            <person name="Klaenhammer T.R."/>
            <person name="Caufield P.W."/>
            <person name="Cui Y."/>
            <person name="Zhang H."/>
            <person name="O'Toole P.W."/>
        </authorList>
    </citation>
    <scope>NUCLEOTIDE SEQUENCE [LARGE SCALE GENOMIC DNA]</scope>
    <source>
        <strain evidence="1 2">DSM 20003</strain>
    </source>
</reference>
<dbReference type="PATRIC" id="fig|1423726.3.peg.595"/>